<reference evidence="2" key="1">
    <citation type="journal article" date="2014" name="Int. J. Syst. Evol. Microbiol.">
        <title>Complete genome sequence of Corynebacterium casei LMG S-19264T (=DSM 44701T), isolated from a smear-ripened cheese.</title>
        <authorList>
            <consortium name="US DOE Joint Genome Institute (JGI-PGF)"/>
            <person name="Walter F."/>
            <person name="Albersmeier A."/>
            <person name="Kalinowski J."/>
            <person name="Ruckert C."/>
        </authorList>
    </citation>
    <scope>NUCLEOTIDE SEQUENCE</scope>
    <source>
        <strain evidence="2">CGMCC 1.7086</strain>
    </source>
</reference>
<dbReference type="SUPFAM" id="SSF55729">
    <property type="entry name" value="Acyl-CoA N-acyltransferases (Nat)"/>
    <property type="match status" value="1"/>
</dbReference>
<gene>
    <name evidence="2" type="ORF">GCM10010982_20810</name>
</gene>
<dbReference type="AlphaFoldDB" id="A0A918DJ16"/>
<feature type="domain" description="N-acetyltransferase" evidence="1">
    <location>
        <begin position="10"/>
        <end position="160"/>
    </location>
</feature>
<evidence type="ECO:0000313" key="2">
    <source>
        <dbReference type="EMBL" id="GGO69502.1"/>
    </source>
</evidence>
<protein>
    <submittedName>
        <fullName evidence="2">N-acetyltransferase</fullName>
    </submittedName>
</protein>
<dbReference type="EMBL" id="BMLS01000003">
    <property type="protein sequence ID" value="GGO69502.1"/>
    <property type="molecule type" value="Genomic_DNA"/>
</dbReference>
<dbReference type="PROSITE" id="PS51186">
    <property type="entry name" value="GNAT"/>
    <property type="match status" value="1"/>
</dbReference>
<evidence type="ECO:0000313" key="3">
    <source>
        <dbReference type="Proteomes" id="UP000606935"/>
    </source>
</evidence>
<keyword evidence="3" id="KW-1185">Reference proteome</keyword>
<dbReference type="Gene3D" id="3.40.630.30">
    <property type="match status" value="1"/>
</dbReference>
<dbReference type="GO" id="GO:0008999">
    <property type="term" value="F:protein-N-terminal-alanine acetyltransferase activity"/>
    <property type="evidence" value="ECO:0007669"/>
    <property type="project" value="TreeGrafter"/>
</dbReference>
<reference evidence="2" key="2">
    <citation type="submission" date="2020-09" db="EMBL/GenBank/DDBJ databases">
        <authorList>
            <person name="Sun Q."/>
            <person name="Zhou Y."/>
        </authorList>
    </citation>
    <scope>NUCLEOTIDE SEQUENCE</scope>
    <source>
        <strain evidence="2">CGMCC 1.7086</strain>
    </source>
</reference>
<dbReference type="InterPro" id="IPR051531">
    <property type="entry name" value="N-acetyltransferase"/>
</dbReference>
<accession>A0A918DJ16</accession>
<name>A0A918DJ16_9ALTE</name>
<evidence type="ECO:0000259" key="1">
    <source>
        <dbReference type="PROSITE" id="PS51186"/>
    </source>
</evidence>
<dbReference type="CDD" id="cd04301">
    <property type="entry name" value="NAT_SF"/>
    <property type="match status" value="1"/>
</dbReference>
<organism evidence="2 3">
    <name type="scientific">Bowmanella pacifica</name>
    <dbReference type="NCBI Taxonomy" id="502051"/>
    <lineage>
        <taxon>Bacteria</taxon>
        <taxon>Pseudomonadati</taxon>
        <taxon>Pseudomonadota</taxon>
        <taxon>Gammaproteobacteria</taxon>
        <taxon>Alteromonadales</taxon>
        <taxon>Alteromonadaceae</taxon>
        <taxon>Bowmanella</taxon>
    </lineage>
</organism>
<dbReference type="Proteomes" id="UP000606935">
    <property type="component" value="Unassembled WGS sequence"/>
</dbReference>
<dbReference type="PANTHER" id="PTHR43792">
    <property type="entry name" value="GNAT FAMILY, PUTATIVE (AFU_ORTHOLOGUE AFUA_3G00765)-RELATED-RELATED"/>
    <property type="match status" value="1"/>
</dbReference>
<dbReference type="InterPro" id="IPR000182">
    <property type="entry name" value="GNAT_dom"/>
</dbReference>
<dbReference type="PANTHER" id="PTHR43792:SF9">
    <property type="entry name" value="RIBOSOMAL-PROTEIN-ALANINE ACETYLTRANSFERASE"/>
    <property type="match status" value="1"/>
</dbReference>
<comment type="caution">
    <text evidence="2">The sequence shown here is derived from an EMBL/GenBank/DDBJ whole genome shotgun (WGS) entry which is preliminary data.</text>
</comment>
<proteinExistence type="predicted"/>
<sequence length="160" mass="17846">MLPTLVGHRLYLRHINTADADALFSLYADANTMRFAADPVFTHMDMMQQMLSSVASLYASGESYEWALVLSDSEHIVGTCGLHSFNTERTRCEVGCLLASPFWGQGLMQDALSLLLSHAKQLGITHLLADIEPQNHRARRFFTKLGFHCDANGLFSLELN</sequence>
<dbReference type="GO" id="GO:0005737">
    <property type="term" value="C:cytoplasm"/>
    <property type="evidence" value="ECO:0007669"/>
    <property type="project" value="TreeGrafter"/>
</dbReference>
<dbReference type="InterPro" id="IPR016181">
    <property type="entry name" value="Acyl_CoA_acyltransferase"/>
</dbReference>
<dbReference type="Pfam" id="PF13302">
    <property type="entry name" value="Acetyltransf_3"/>
    <property type="match status" value="1"/>
</dbReference>
<dbReference type="RefSeq" id="WP_188694388.1">
    <property type="nucleotide sequence ID" value="NZ_BMLS01000003.1"/>
</dbReference>